<keyword evidence="2" id="KW-1185">Reference proteome</keyword>
<organism evidence="1 2">
    <name type="scientific">Bordetella ansorpii</name>
    <dbReference type="NCBI Taxonomy" id="288768"/>
    <lineage>
        <taxon>Bacteria</taxon>
        <taxon>Pseudomonadati</taxon>
        <taxon>Pseudomonadota</taxon>
        <taxon>Betaproteobacteria</taxon>
        <taxon>Burkholderiales</taxon>
        <taxon>Alcaligenaceae</taxon>
        <taxon>Bordetella</taxon>
    </lineage>
</organism>
<evidence type="ECO:0000313" key="1">
    <source>
        <dbReference type="EMBL" id="SAI74555.1"/>
    </source>
</evidence>
<proteinExistence type="predicted"/>
<dbReference type="STRING" id="288768.SAMEA3906486_05271"/>
<dbReference type="EMBL" id="FKIF01000010">
    <property type="protein sequence ID" value="SAI74555.1"/>
    <property type="molecule type" value="Genomic_DNA"/>
</dbReference>
<dbReference type="RefSeq" id="WP_066133948.1">
    <property type="nucleotide sequence ID" value="NZ_FKIF01000010.1"/>
</dbReference>
<evidence type="ECO:0000313" key="2">
    <source>
        <dbReference type="Proteomes" id="UP000076848"/>
    </source>
</evidence>
<protein>
    <submittedName>
        <fullName evidence="1">Uncharacterized protein</fullName>
    </submittedName>
</protein>
<dbReference type="AlphaFoldDB" id="A0A157SW71"/>
<gene>
    <name evidence="1" type="ORF">SAMEA3906486_05271</name>
</gene>
<dbReference type="Proteomes" id="UP000076848">
    <property type="component" value="Unassembled WGS sequence"/>
</dbReference>
<dbReference type="OrthoDB" id="8613813at2"/>
<accession>A0A157SW71</accession>
<reference evidence="1 2" key="1">
    <citation type="submission" date="2016-04" db="EMBL/GenBank/DDBJ databases">
        <authorList>
            <consortium name="Pathogen Informatics"/>
        </authorList>
    </citation>
    <scope>NUCLEOTIDE SEQUENCE [LARGE SCALE GENOMIC DNA]</scope>
    <source>
        <strain evidence="1 2">H050680373</strain>
    </source>
</reference>
<sequence length="91" mass="9477">MCDLATANARVLGSYQPDAQQRITGGPGTMPYAGAQTGPFVVSARYGSGISFAGSTVDTNYGAMAFDNARTARTSSENRSTNVAFAPRIHV</sequence>
<name>A0A157SW71_9BORD</name>